<feature type="domain" description="Rib" evidence="4">
    <location>
        <begin position="979"/>
        <end position="1064"/>
    </location>
</feature>
<feature type="domain" description="Rib" evidence="4">
    <location>
        <begin position="2381"/>
        <end position="2461"/>
    </location>
</feature>
<feature type="region of interest" description="Disordered" evidence="2">
    <location>
        <begin position="2215"/>
        <end position="2238"/>
    </location>
</feature>
<feature type="region of interest" description="Disordered" evidence="2">
    <location>
        <begin position="52"/>
        <end position="132"/>
    </location>
</feature>
<evidence type="ECO:0000313" key="6">
    <source>
        <dbReference type="Proteomes" id="UP001213015"/>
    </source>
</evidence>
<accession>A0AAP3GXZ5</accession>
<dbReference type="EMBL" id="JAKHLF010000021">
    <property type="protein sequence ID" value="MCZ3845499.1"/>
    <property type="molecule type" value="Genomic_DNA"/>
</dbReference>
<evidence type="ECO:0000256" key="1">
    <source>
        <dbReference type="ARBA" id="ARBA00022729"/>
    </source>
</evidence>
<feature type="compositionally biased region" description="Basic and acidic residues" evidence="2">
    <location>
        <begin position="2216"/>
        <end position="2232"/>
    </location>
</feature>
<protein>
    <submittedName>
        <fullName evidence="5">YSIRK-type signal peptide-containing protein</fullName>
    </submittedName>
</protein>
<proteinExistence type="predicted"/>
<feature type="domain" description="Rib" evidence="4">
    <location>
        <begin position="2297"/>
        <end position="2377"/>
    </location>
</feature>
<feature type="region of interest" description="Disordered" evidence="2">
    <location>
        <begin position="1001"/>
        <end position="1024"/>
    </location>
</feature>
<feature type="domain" description="Rib" evidence="4">
    <location>
        <begin position="1067"/>
        <end position="1146"/>
    </location>
</feature>
<feature type="compositionally biased region" description="Polar residues" evidence="2">
    <location>
        <begin position="114"/>
        <end position="132"/>
    </location>
</feature>
<dbReference type="Pfam" id="PF20585">
    <property type="entry name" value="Pectate_lyase_5"/>
    <property type="match status" value="1"/>
</dbReference>
<feature type="domain" description="Rib" evidence="4">
    <location>
        <begin position="1319"/>
        <end position="1406"/>
    </location>
</feature>
<reference evidence="5" key="1">
    <citation type="submission" date="2022-01" db="EMBL/GenBank/DDBJ databases">
        <title>VMRC isolate genome collection.</title>
        <authorList>
            <person name="France M."/>
            <person name="Rutt L."/>
            <person name="Humphrys M."/>
            <person name="Ravel J."/>
        </authorList>
    </citation>
    <scope>NUCLEOTIDE SEQUENCE</scope>
    <source>
        <strain evidence="5">C0127B5</strain>
    </source>
</reference>
<keyword evidence="1" id="KW-0732">Signal</keyword>
<dbReference type="InterPro" id="IPR005877">
    <property type="entry name" value="YSIRK_signal_dom"/>
</dbReference>
<feature type="domain" description="Rib" evidence="4">
    <location>
        <begin position="1238"/>
        <end position="1317"/>
    </location>
</feature>
<name>A0AAP3GXZ5_9LACO</name>
<feature type="domain" description="Rib" evidence="4">
    <location>
        <begin position="1761"/>
        <end position="1853"/>
    </location>
</feature>
<feature type="domain" description="Rib" evidence="4">
    <location>
        <begin position="892"/>
        <end position="976"/>
    </location>
</feature>
<feature type="domain" description="Rib" evidence="4">
    <location>
        <begin position="1949"/>
        <end position="2033"/>
    </location>
</feature>
<feature type="region of interest" description="Disordered" evidence="2">
    <location>
        <begin position="2520"/>
        <end position="2539"/>
    </location>
</feature>
<evidence type="ECO:0000256" key="2">
    <source>
        <dbReference type="SAM" id="MobiDB-lite"/>
    </source>
</evidence>
<feature type="non-terminal residue" evidence="5">
    <location>
        <position position="2570"/>
    </location>
</feature>
<gene>
    <name evidence="5" type="ORF">L2422_08355</name>
</gene>
<feature type="domain" description="Rib" evidence="4">
    <location>
        <begin position="1606"/>
        <end position="1670"/>
    </location>
</feature>
<dbReference type="RefSeq" id="WP_269255681.1">
    <property type="nucleotide sequence ID" value="NZ_JAKHLF010000021.1"/>
</dbReference>
<evidence type="ECO:0000259" key="4">
    <source>
        <dbReference type="Pfam" id="PF08428"/>
    </source>
</evidence>
<dbReference type="Pfam" id="PF04650">
    <property type="entry name" value="YSIRK_signal"/>
    <property type="match status" value="1"/>
</dbReference>
<feature type="domain" description="Rib" evidence="4">
    <location>
        <begin position="1490"/>
        <end position="1567"/>
    </location>
</feature>
<feature type="domain" description="Rib" evidence="4">
    <location>
        <begin position="1672"/>
        <end position="1759"/>
    </location>
</feature>
<dbReference type="Pfam" id="PF08428">
    <property type="entry name" value="Rib"/>
    <property type="match status" value="17"/>
</dbReference>
<dbReference type="NCBIfam" id="TIGR01168">
    <property type="entry name" value="YSIRK_signal"/>
    <property type="match status" value="1"/>
</dbReference>
<feature type="compositionally biased region" description="Low complexity" evidence="2">
    <location>
        <begin position="57"/>
        <end position="108"/>
    </location>
</feature>
<evidence type="ECO:0000313" key="5">
    <source>
        <dbReference type="EMBL" id="MCZ3845499.1"/>
    </source>
</evidence>
<dbReference type="InterPro" id="IPR046776">
    <property type="entry name" value="Pectate_lyase_5"/>
</dbReference>
<feature type="domain" description="Rib" evidence="4">
    <location>
        <begin position="2465"/>
        <end position="2545"/>
    </location>
</feature>
<organism evidence="5 6">
    <name type="scientific">Lactobacillus mulieris</name>
    <dbReference type="NCBI Taxonomy" id="2508708"/>
    <lineage>
        <taxon>Bacteria</taxon>
        <taxon>Bacillati</taxon>
        <taxon>Bacillota</taxon>
        <taxon>Bacilli</taxon>
        <taxon>Lactobacillales</taxon>
        <taxon>Lactobacillaceae</taxon>
        <taxon>Lactobacillus</taxon>
    </lineage>
</organism>
<feature type="region of interest" description="Disordered" evidence="2">
    <location>
        <begin position="2549"/>
        <end position="2570"/>
    </location>
</feature>
<dbReference type="Proteomes" id="UP001213015">
    <property type="component" value="Unassembled WGS sequence"/>
</dbReference>
<feature type="domain" description="Rib" evidence="4">
    <location>
        <begin position="2036"/>
        <end position="2115"/>
    </location>
</feature>
<dbReference type="InterPro" id="IPR012706">
    <property type="entry name" value="Rib_alpha_Esp_rpt"/>
</dbReference>
<feature type="domain" description="Rib" evidence="4">
    <location>
        <begin position="1148"/>
        <end position="1233"/>
    </location>
</feature>
<evidence type="ECO:0000259" key="3">
    <source>
        <dbReference type="Pfam" id="PF04650"/>
    </source>
</evidence>
<dbReference type="NCBIfam" id="TIGR02331">
    <property type="entry name" value="rib_alpha"/>
    <property type="match status" value="6"/>
</dbReference>
<feature type="domain" description="Rib" evidence="4">
    <location>
        <begin position="1411"/>
        <end position="1488"/>
    </location>
</feature>
<comment type="caution">
    <text evidence="5">The sequence shown here is derived from an EMBL/GenBank/DDBJ whole genome shotgun (WGS) entry which is preliminary data.</text>
</comment>
<sequence length="2570" mass="275596">MLSKNNKKMRAMKMATDRQQHFSLRKLSVGLVSVLMGTTVFLTSQSITAKADTLPVTTSSTSSSADNTSQEASSESSATNESKVASSSSQSTESEASTSQSSNNSQNTSKDEVATNQATSAESSNTDSQVANNNTTELKVSGTERAANTDALAESKATNDASVQEVSNWNDFDRALRNSTISTININADFSSNNYQNNVSRYNIASRTLTINGNGHTVDMGSIGYYMNPAGNKTADWTINNGTFFSKSATGPFAFLTGYDRNSKIAEASGAVHRITLNDVTIYAGQAAYAVNAEIVLSGTDNLNSGASYYSTLANKTIYTETGGNRSGVEAQWITISPNANVTVNTDHGAVLTTERSDSNNRKIEVGENATLNANYLHTTYGLPDNGTKVAVLSNGADYGTVIFHAGSNATFSMPNNRVTNLNGNGNSSWGDGSVLYLGAANTTIEKGATVTLNNPKEAQTDNSIFLRNDGTQLNVFGKLIINDGARDYTLRMDNKVTLNVGQKLSDSDFSTDNGQMIINRDGDFYLNNDGGALSLWGPITVNVNSGARLEVNSTGINNVRGSGNSQALLRVGGSSKLNVYKRGTFILRDSSNGTLSLVNQYGANGNFNFDNTADVIFDISQNGSKNSRIFSLPGQLVATNDSVRAMLNPTSSITNMGTFKRVQLPLNGSGTITGTTLHSEYQQAGYNNIVSINNAIRNGQLRYLEFSTREVNKPSITGEGQGFTDNGAQLKGSVVDESTDTGAVAVVYDSNNNELGRGNVDDNGNFTINLAKPLLNKEGVRVRIETPRGAGAFATTVAPLGPTVKSPITVGRDQNLVGQDASQYITNKDAISNLKPGSTTFTDSDYEPTFSKATWKSVDFDKKQGVITVTYKDNTTTDLTVDLNVKDVITDADKYTPEAGTIKVDNSHKLDGDDAYDAITNHDSLPADKTTGYNWVVDDTHPAVDTTKPGDHKGYVQVTYEDGSKSDPVEVTVHVIGDNEKYNAVSKTLNVKKNDTVNPEDLIANRDGDASQDGKTYTKLPDGTKYDWQGTPISTKDGGVKRGQVKVTYPDGTTQVVDVTVNVYEDANVSTVVGKDINAKLNEDLTNRAIDAIDKDKSTNLPTDSSAYTWASKVDTSTSGDKPATVVVTYPDGSQNSVNVTVHVISDADKYKIITQDITVPINTDLTNRAKDGIGNADKAWGTTPQLPDGTTYAWEGGVPNTSVTNKKIGHVKVTFPDGSSQVVEVNINVTDNQKSDAEKHTLQPNIQYAYVGQDMSDSSYARKGILNADEQTGATFRWRNGFVPDTSKAGWTTGIVVVTYPDGSINEQKVWVNVQSDADRYPIETTTITVAKGTNISDKSWARKGVYNADQAGKENPQLPAGTDVIWYNGAPDTSAPKQKVGYVEVTFPDNSHKVVPVTVIVTDNGESDAEKNPIEGQDFSVYVNETPDPQKGIKDFDTIKNVKSVTWKGNNTPDTSKVGVVPATVVVTYNDDSSNEVAINITVKQMADDYNPQGGTIKASLHEDLSGTNRAEDAITNTSDMPDGTTYAWKEKVDTETAGSKPATLIVTFKDGSSKEVPVTVQVSSLANDYKDKIDVRTDTRTIVAKWKDDIKNYPAVDGIANAKTETTTDGKNYPNLTPVLKDQNPDTAIVWKSAPDLSKTGLTTGIATITFKDGSTRDVTIPVMVKSEADLNTPDVQTIKINSGESPKAEDGVANLHKDATNPQLPAGTDVNFDKQTDVDDFVKHGLPGQTKEFSATVTYPDGSNETISIPIHINADNEVYTPVTQGIKAAKGTLPEAKAGIANLKDSVKQDDKTISALPDGTNVVWANPGQVMSELGKMTTGQTKEFDAVVIYPDKTTANVKIPVTIANDADTYPIVKQPIVLPDRTLPENADDGLANLHKAIDFKTPQLPDGTHAEWKDKTAAQEIVKNMTPGDTVSIPADVVFPDGSIKSEGIDVIVHLHGQADDVDIKTQPVDLNKDGSLPDAKKGIQDVDNIPHLKRVDWSKDKDGTPASDLVKGMKPGETREVPATVTFDDGSTKDVTIPVHMHGQADDYDVQTQKVNTDHNGQLPEKAKDGIKNYDELPKDTTVEWGKDAQKTVDQTKPGTDVDVPATVTFPDGSKKEVTIPVHKYGISDDATITPKKVPTDDGSLPDASEGIDHVSFTDGPDKTPAQIIADGGRIEWGDDAADMVKNLKPGQSVDGVPIRVIFRDGSEKNVTITVKRPGQAEEYGDKVETQTVKTDDKGKLPATADEGIKNLGDLPEGTHASWGEGAQNLVDQMKSGDTKNIPATVHFPDGSTKDVEIPVHKTSQAEEYGDKVETQTVNTEKGKLPATADEGIKNLGDLPEGTHASWGEGAQDLVDKMKPGETQNIPATVHFPDGSTKDVEIPVHKTSQAEEYGDKIETQTVNTEKGKLPATADEGIKNLGDLPEGTHASWGEGAQDLVDKMKPGETQNIPATVHFPDGSTKDVEIPVHKTSQAEEYGDKIETQTVNTEKGKLPATADEGIKNLGDLPEGTHASWGEGAQDLVDQMKPGDTKNIPATVHFPDGSTKDVEIPVHKTSQAEEYGDKIETQTVNTEKGKLP</sequence>
<feature type="domain" description="Rib" evidence="4">
    <location>
        <begin position="2212"/>
        <end position="2293"/>
    </location>
</feature>
<feature type="domain" description="YSIRK Gram-positive signal peptide" evidence="3">
    <location>
        <begin position="17"/>
        <end position="42"/>
    </location>
</feature>
<dbReference type="InterPro" id="IPR059115">
    <property type="entry name" value="Rib"/>
</dbReference>